<evidence type="ECO:0000313" key="1">
    <source>
        <dbReference type="EMBL" id="CAD7404207.1"/>
    </source>
</evidence>
<proteinExistence type="predicted"/>
<dbReference type="AlphaFoldDB" id="A0A7R9CXP6"/>
<name>A0A7R9CXP6_TIMCR</name>
<gene>
    <name evidence="1" type="ORF">TCEB3V08_LOCUS7388</name>
</gene>
<protein>
    <submittedName>
        <fullName evidence="1">Uncharacterized protein</fullName>
    </submittedName>
</protein>
<sequence length="170" mass="17450">MGISPGEGKGGEPVTLVMLAVGRNCGCWAPGAKRIEREEGASDLTTSLDSLLPPLIMPHTLSNIKGLGVDEVEGTTVVTAIGVKPPISVVMGTNPLCASVSDGGNMSTFPRAPMNLMPPGLGSTFLPLAPHSPPRLILGRGIPKKVNPPLLGEGVVSAELLRGSWAVLLC</sequence>
<accession>A0A7R9CXP6</accession>
<organism evidence="1">
    <name type="scientific">Timema cristinae</name>
    <name type="common">Walking stick</name>
    <dbReference type="NCBI Taxonomy" id="61476"/>
    <lineage>
        <taxon>Eukaryota</taxon>
        <taxon>Metazoa</taxon>
        <taxon>Ecdysozoa</taxon>
        <taxon>Arthropoda</taxon>
        <taxon>Hexapoda</taxon>
        <taxon>Insecta</taxon>
        <taxon>Pterygota</taxon>
        <taxon>Neoptera</taxon>
        <taxon>Polyneoptera</taxon>
        <taxon>Phasmatodea</taxon>
        <taxon>Timematodea</taxon>
        <taxon>Timematoidea</taxon>
        <taxon>Timematidae</taxon>
        <taxon>Timema</taxon>
    </lineage>
</organism>
<dbReference type="EMBL" id="OC319090">
    <property type="protein sequence ID" value="CAD7404207.1"/>
    <property type="molecule type" value="Genomic_DNA"/>
</dbReference>
<reference evidence="1" key="1">
    <citation type="submission" date="2020-11" db="EMBL/GenBank/DDBJ databases">
        <authorList>
            <person name="Tran Van P."/>
        </authorList>
    </citation>
    <scope>NUCLEOTIDE SEQUENCE</scope>
</reference>